<feature type="compositionally biased region" description="Polar residues" evidence="7">
    <location>
        <begin position="1"/>
        <end position="19"/>
    </location>
</feature>
<dbReference type="Pfam" id="PF07681">
    <property type="entry name" value="DoxX"/>
    <property type="match status" value="1"/>
</dbReference>
<evidence type="ECO:0000256" key="1">
    <source>
        <dbReference type="ARBA" id="ARBA00004651"/>
    </source>
</evidence>
<organism evidence="9 10">
    <name type="scientific">Mycolicibacterium mageritense</name>
    <name type="common">Mycobacterium mageritense</name>
    <dbReference type="NCBI Taxonomy" id="53462"/>
    <lineage>
        <taxon>Bacteria</taxon>
        <taxon>Bacillati</taxon>
        <taxon>Actinomycetota</taxon>
        <taxon>Actinomycetes</taxon>
        <taxon>Mycobacteriales</taxon>
        <taxon>Mycobacteriaceae</taxon>
        <taxon>Mycolicibacterium</taxon>
    </lineage>
</organism>
<evidence type="ECO:0000256" key="4">
    <source>
        <dbReference type="ARBA" id="ARBA00022692"/>
    </source>
</evidence>
<evidence type="ECO:0000256" key="8">
    <source>
        <dbReference type="SAM" id="Phobius"/>
    </source>
</evidence>
<accession>A0AAI8TTZ6</accession>
<gene>
    <name evidence="9" type="ORF">hbim_04852</name>
</gene>
<protein>
    <recommendedName>
        <fullName evidence="11">DoxX family protein</fullName>
    </recommendedName>
</protein>
<dbReference type="InterPro" id="IPR051907">
    <property type="entry name" value="DoxX-like_oxidoreductase"/>
</dbReference>
<dbReference type="GO" id="GO:0005886">
    <property type="term" value="C:plasma membrane"/>
    <property type="evidence" value="ECO:0007669"/>
    <property type="project" value="UniProtKB-SubCell"/>
</dbReference>
<dbReference type="AlphaFoldDB" id="A0AAI8TTZ6"/>
<proteinExistence type="inferred from homology"/>
<evidence type="ECO:0000256" key="5">
    <source>
        <dbReference type="ARBA" id="ARBA00022989"/>
    </source>
</evidence>
<name>A0AAI8TTZ6_MYCME</name>
<keyword evidence="3" id="KW-1003">Cell membrane</keyword>
<keyword evidence="4 8" id="KW-0812">Transmembrane</keyword>
<feature type="transmembrane region" description="Helical" evidence="8">
    <location>
        <begin position="255"/>
        <end position="275"/>
    </location>
</feature>
<evidence type="ECO:0000256" key="3">
    <source>
        <dbReference type="ARBA" id="ARBA00022475"/>
    </source>
</evidence>
<evidence type="ECO:0000313" key="9">
    <source>
        <dbReference type="EMBL" id="BDY30903.1"/>
    </source>
</evidence>
<dbReference type="EMBL" id="AP027452">
    <property type="protein sequence ID" value="BDY30903.1"/>
    <property type="molecule type" value="Genomic_DNA"/>
</dbReference>
<evidence type="ECO:0000256" key="2">
    <source>
        <dbReference type="ARBA" id="ARBA00006679"/>
    </source>
</evidence>
<reference evidence="9" key="1">
    <citation type="submission" date="2023-03" db="EMBL/GenBank/DDBJ databases">
        <title>Draft genome sequence of a Mycolicibacterium mageritense strain H4_3_1 isolated from a hybrid biological-inorganic system reactor.</title>
        <authorList>
            <person name="Feng X."/>
            <person name="Kazama D."/>
            <person name="Sato K."/>
            <person name="Kobayashi H."/>
        </authorList>
    </citation>
    <scope>NUCLEOTIDE SEQUENCE</scope>
    <source>
        <strain evidence="9">H4_3_1</strain>
    </source>
</reference>
<dbReference type="PANTHER" id="PTHR33452:SF1">
    <property type="entry name" value="INNER MEMBRANE PROTEIN YPHA-RELATED"/>
    <property type="match status" value="1"/>
</dbReference>
<dbReference type="InterPro" id="IPR032808">
    <property type="entry name" value="DoxX"/>
</dbReference>
<evidence type="ECO:0008006" key="11">
    <source>
        <dbReference type="Google" id="ProtNLM"/>
    </source>
</evidence>
<keyword evidence="6 8" id="KW-0472">Membrane</keyword>
<evidence type="ECO:0000313" key="10">
    <source>
        <dbReference type="Proteomes" id="UP001241092"/>
    </source>
</evidence>
<sequence>MTSHSQDANAWQRPASSGSGDSGRPAAASLVDPEDDLPSSTYGGDFETTAIPRYDSAKPEQPAYGLVGDPEPLPYVQPGVGQPLAPFSAEPTEIERDEFVDDRVRAAGRRGTQDLGLLILRVAIGGFFIVHGLQKAFGWWGGPGLDGFKTSLSDMGFQHADILTYVATGGQLAIGVLLVLGLFTPVAAAAALAYLLNGVLAEAMLAHEQARLSAFLTDGHEYRLIPVVVAAAIILTGPGRYGFDAGRGWARRPFVGSFVALLLGVGAGIGIWALLNGGNPLS</sequence>
<comment type="similarity">
    <text evidence="2">Belongs to the DoxX family.</text>
</comment>
<comment type="subcellular location">
    <subcellularLocation>
        <location evidence="1">Cell membrane</location>
        <topology evidence="1">Multi-pass membrane protein</topology>
    </subcellularLocation>
</comment>
<dbReference type="RefSeq" id="WP_286211516.1">
    <property type="nucleotide sequence ID" value="NZ_AP027452.1"/>
</dbReference>
<keyword evidence="5 8" id="KW-1133">Transmembrane helix</keyword>
<dbReference type="Proteomes" id="UP001241092">
    <property type="component" value="Chromosome"/>
</dbReference>
<feature type="region of interest" description="Disordered" evidence="7">
    <location>
        <begin position="1"/>
        <end position="61"/>
    </location>
</feature>
<feature type="transmembrane region" description="Helical" evidence="8">
    <location>
        <begin position="118"/>
        <end position="142"/>
    </location>
</feature>
<evidence type="ECO:0000256" key="6">
    <source>
        <dbReference type="ARBA" id="ARBA00023136"/>
    </source>
</evidence>
<evidence type="ECO:0000256" key="7">
    <source>
        <dbReference type="SAM" id="MobiDB-lite"/>
    </source>
</evidence>
<dbReference type="PANTHER" id="PTHR33452">
    <property type="entry name" value="OXIDOREDUCTASE CATD-RELATED"/>
    <property type="match status" value="1"/>
</dbReference>